<keyword evidence="2" id="KW-1185">Reference proteome</keyword>
<name>A0A4Y2PNH6_ARAVE</name>
<comment type="caution">
    <text evidence="1">The sequence shown here is derived from an EMBL/GenBank/DDBJ whole genome shotgun (WGS) entry which is preliminary data.</text>
</comment>
<protein>
    <submittedName>
        <fullName evidence="1">Uncharacterized protein</fullName>
    </submittedName>
</protein>
<accession>A0A4Y2PNH6</accession>
<dbReference type="EMBL" id="BGPR01216247">
    <property type="protein sequence ID" value="GBN52741.1"/>
    <property type="molecule type" value="Genomic_DNA"/>
</dbReference>
<dbReference type="Proteomes" id="UP000499080">
    <property type="component" value="Unassembled WGS sequence"/>
</dbReference>
<organism evidence="1 2">
    <name type="scientific">Araneus ventricosus</name>
    <name type="common">Orbweaver spider</name>
    <name type="synonym">Epeira ventricosa</name>
    <dbReference type="NCBI Taxonomy" id="182803"/>
    <lineage>
        <taxon>Eukaryota</taxon>
        <taxon>Metazoa</taxon>
        <taxon>Ecdysozoa</taxon>
        <taxon>Arthropoda</taxon>
        <taxon>Chelicerata</taxon>
        <taxon>Arachnida</taxon>
        <taxon>Araneae</taxon>
        <taxon>Araneomorphae</taxon>
        <taxon>Entelegynae</taxon>
        <taxon>Araneoidea</taxon>
        <taxon>Araneidae</taxon>
        <taxon>Araneus</taxon>
    </lineage>
</organism>
<sequence length="19" mass="2280">MQIVNVPMSQNLDMDRLFK</sequence>
<reference evidence="1 2" key="1">
    <citation type="journal article" date="2019" name="Sci. Rep.">
        <title>Orb-weaving spider Araneus ventricosus genome elucidates the spidroin gene catalogue.</title>
        <authorList>
            <person name="Kono N."/>
            <person name="Nakamura H."/>
            <person name="Ohtoshi R."/>
            <person name="Moran D.A.P."/>
            <person name="Shinohara A."/>
            <person name="Yoshida Y."/>
            <person name="Fujiwara M."/>
            <person name="Mori M."/>
            <person name="Tomita M."/>
            <person name="Arakawa K."/>
        </authorList>
    </citation>
    <scope>NUCLEOTIDE SEQUENCE [LARGE SCALE GENOMIC DNA]</scope>
</reference>
<evidence type="ECO:0000313" key="1">
    <source>
        <dbReference type="EMBL" id="GBN52741.1"/>
    </source>
</evidence>
<dbReference type="AlphaFoldDB" id="A0A4Y2PNH6"/>
<proteinExistence type="predicted"/>
<evidence type="ECO:0000313" key="2">
    <source>
        <dbReference type="Proteomes" id="UP000499080"/>
    </source>
</evidence>
<gene>
    <name evidence="1" type="ORF">AVEN_247875_1</name>
</gene>
<feature type="non-terminal residue" evidence="1">
    <location>
        <position position="19"/>
    </location>
</feature>